<organism evidence="2 3">
    <name type="scientific">Fredinandcohnia salidurans</name>
    <dbReference type="NCBI Taxonomy" id="2595041"/>
    <lineage>
        <taxon>Bacteria</taxon>
        <taxon>Bacillati</taxon>
        <taxon>Bacillota</taxon>
        <taxon>Bacilli</taxon>
        <taxon>Bacillales</taxon>
        <taxon>Bacillaceae</taxon>
        <taxon>Fredinandcohnia</taxon>
    </lineage>
</organism>
<keyword evidence="1" id="KW-1133">Transmembrane helix</keyword>
<reference evidence="3" key="1">
    <citation type="journal article" date="2019" name="Int. J. Syst. Evol. Microbiol.">
        <title>The Global Catalogue of Microorganisms (GCM) 10K type strain sequencing project: providing services to taxonomists for standard genome sequencing and annotation.</title>
        <authorList>
            <consortium name="The Broad Institute Genomics Platform"/>
            <consortium name="The Broad Institute Genome Sequencing Center for Infectious Disease"/>
            <person name="Wu L."/>
            <person name="Ma J."/>
        </authorList>
    </citation>
    <scope>NUCLEOTIDE SEQUENCE [LARGE SCALE GENOMIC DNA]</scope>
    <source>
        <strain evidence="3">CCUG 15531</strain>
    </source>
</reference>
<name>A0ABW4MQ33_9BACI</name>
<accession>A0ABW4MQ33</accession>
<evidence type="ECO:0000313" key="2">
    <source>
        <dbReference type="EMBL" id="MFD1779080.1"/>
    </source>
</evidence>
<proteinExistence type="predicted"/>
<comment type="caution">
    <text evidence="2">The sequence shown here is derived from an EMBL/GenBank/DDBJ whole genome shotgun (WGS) entry which is preliminary data.</text>
</comment>
<dbReference type="EMBL" id="JBHUEK010000017">
    <property type="protein sequence ID" value="MFD1779080.1"/>
    <property type="molecule type" value="Genomic_DNA"/>
</dbReference>
<dbReference type="RefSeq" id="WP_388037812.1">
    <property type="nucleotide sequence ID" value="NZ_JBHUEK010000017.1"/>
</dbReference>
<feature type="transmembrane region" description="Helical" evidence="1">
    <location>
        <begin position="37"/>
        <end position="56"/>
    </location>
</feature>
<keyword evidence="1" id="KW-0472">Membrane</keyword>
<keyword evidence="3" id="KW-1185">Reference proteome</keyword>
<protein>
    <submittedName>
        <fullName evidence="2">Uncharacterized protein</fullName>
    </submittedName>
</protein>
<evidence type="ECO:0000256" key="1">
    <source>
        <dbReference type="SAM" id="Phobius"/>
    </source>
</evidence>
<evidence type="ECO:0000313" key="3">
    <source>
        <dbReference type="Proteomes" id="UP001597227"/>
    </source>
</evidence>
<sequence>MQIKDFSLSIILNAFLGYLWVLFINHIIEIANSMNNTLIIGGLIIIIGSGLFWEIVKRVAPYNEYKLSLHIQ</sequence>
<gene>
    <name evidence="2" type="ORF">ACFSFW_10415</name>
</gene>
<feature type="transmembrane region" description="Helical" evidence="1">
    <location>
        <begin position="6"/>
        <end position="25"/>
    </location>
</feature>
<dbReference type="Proteomes" id="UP001597227">
    <property type="component" value="Unassembled WGS sequence"/>
</dbReference>
<keyword evidence="1" id="KW-0812">Transmembrane</keyword>